<organism evidence="5 6">
    <name type="scientific">Hydrogeniiclostridium mannosilyticum</name>
    <dbReference type="NCBI Taxonomy" id="2764322"/>
    <lineage>
        <taxon>Bacteria</taxon>
        <taxon>Bacillati</taxon>
        <taxon>Bacillota</taxon>
        <taxon>Clostridia</taxon>
        <taxon>Eubacteriales</taxon>
        <taxon>Acutalibacteraceae</taxon>
        <taxon>Hydrogeniiclostridium</taxon>
    </lineage>
</organism>
<keyword evidence="2" id="KW-0238">DNA-binding</keyword>
<evidence type="ECO:0000313" key="6">
    <source>
        <dbReference type="Proteomes" id="UP000249377"/>
    </source>
</evidence>
<reference evidence="5 6" key="1">
    <citation type="submission" date="2018-06" db="EMBL/GenBank/DDBJ databases">
        <title>Noncontiguous genome sequence of Ruminococcaceae bacterium ASD2818.</title>
        <authorList>
            <person name="Chaplin A.V."/>
            <person name="Sokolova S.R."/>
            <person name="Kochetkova T.O."/>
            <person name="Goltsov A.Y."/>
            <person name="Trofimov D.Y."/>
            <person name="Efimov B.A."/>
        </authorList>
    </citation>
    <scope>NUCLEOTIDE SEQUENCE [LARGE SCALE GENOMIC DNA]</scope>
    <source>
        <strain evidence="5 6">ASD2818</strain>
    </source>
</reference>
<dbReference type="InterPro" id="IPR036390">
    <property type="entry name" value="WH_DNA-bd_sf"/>
</dbReference>
<evidence type="ECO:0000313" key="5">
    <source>
        <dbReference type="EMBL" id="RAQ29683.1"/>
    </source>
</evidence>
<keyword evidence="1" id="KW-0805">Transcription regulation</keyword>
<dbReference type="InterPro" id="IPR050313">
    <property type="entry name" value="Carb_Metab_HTH_regulators"/>
</dbReference>
<evidence type="ECO:0000259" key="4">
    <source>
        <dbReference type="PROSITE" id="PS51000"/>
    </source>
</evidence>
<evidence type="ECO:0000256" key="3">
    <source>
        <dbReference type="ARBA" id="ARBA00023163"/>
    </source>
</evidence>
<dbReference type="InterPro" id="IPR014036">
    <property type="entry name" value="DeoR-like_C"/>
</dbReference>
<protein>
    <submittedName>
        <fullName evidence="5">DeoR/GlpR transcriptional regulator</fullName>
    </submittedName>
</protein>
<dbReference type="InterPro" id="IPR036388">
    <property type="entry name" value="WH-like_DNA-bd_sf"/>
</dbReference>
<dbReference type="PANTHER" id="PTHR30363">
    <property type="entry name" value="HTH-TYPE TRANSCRIPTIONAL REGULATOR SRLR-RELATED"/>
    <property type="match status" value="1"/>
</dbReference>
<dbReference type="SMART" id="SM01134">
    <property type="entry name" value="DeoRC"/>
    <property type="match status" value="1"/>
</dbReference>
<keyword evidence="3" id="KW-0804">Transcription</keyword>
<dbReference type="InterPro" id="IPR018356">
    <property type="entry name" value="Tscrpt_reg_HTH_DeoR_CS"/>
</dbReference>
<dbReference type="SUPFAM" id="SSF100950">
    <property type="entry name" value="NagB/RpiA/CoA transferase-like"/>
    <property type="match status" value="1"/>
</dbReference>
<sequence length="266" mass="28854">MLAEERFGIILELLEKQQTVSISQLCEKLGISEATARRDLTALDRQGRLTKVHGGAVALRETVQSGSDEPDFVTKSKLHIDEKERIARYAAAQVNDDDFVFLDAGTTVIRMVEHLTKSRAAFVTTGITCARRLVEMGLRAYVVGGLLKPGTEAIVGGVALEGLQGYHFTKAFLGANGVTVKEGVTTPDTEEARIKAKAVEQAYMTYVLADSSKFGKAAAVTICPMNKVCIITSRLPDEAYRQHAVIKEVEAGSKSEKTSRPAKPNL</sequence>
<dbReference type="SMART" id="SM00420">
    <property type="entry name" value="HTH_DEOR"/>
    <property type="match status" value="1"/>
</dbReference>
<dbReference type="Pfam" id="PF08220">
    <property type="entry name" value="HTH_DeoR"/>
    <property type="match status" value="1"/>
</dbReference>
<dbReference type="EMBL" id="QLYR01000002">
    <property type="protein sequence ID" value="RAQ29683.1"/>
    <property type="molecule type" value="Genomic_DNA"/>
</dbReference>
<dbReference type="PANTHER" id="PTHR30363:SF56">
    <property type="entry name" value="TRANSCRIPTIONAL REGULATOR, DEOR FAMILY"/>
    <property type="match status" value="1"/>
</dbReference>
<evidence type="ECO:0000256" key="1">
    <source>
        <dbReference type="ARBA" id="ARBA00023015"/>
    </source>
</evidence>
<dbReference type="Proteomes" id="UP000249377">
    <property type="component" value="Unassembled WGS sequence"/>
</dbReference>
<dbReference type="AlphaFoldDB" id="A0A328UJH8"/>
<dbReference type="PROSITE" id="PS51000">
    <property type="entry name" value="HTH_DEOR_2"/>
    <property type="match status" value="1"/>
</dbReference>
<dbReference type="SUPFAM" id="SSF46785">
    <property type="entry name" value="Winged helix' DNA-binding domain"/>
    <property type="match status" value="1"/>
</dbReference>
<dbReference type="GO" id="GO:0003677">
    <property type="term" value="F:DNA binding"/>
    <property type="evidence" value="ECO:0007669"/>
    <property type="project" value="UniProtKB-KW"/>
</dbReference>
<dbReference type="GO" id="GO:0003700">
    <property type="term" value="F:DNA-binding transcription factor activity"/>
    <property type="evidence" value="ECO:0007669"/>
    <property type="project" value="InterPro"/>
</dbReference>
<evidence type="ECO:0000256" key="2">
    <source>
        <dbReference type="ARBA" id="ARBA00023125"/>
    </source>
</evidence>
<name>A0A328UJH8_9FIRM</name>
<dbReference type="Gene3D" id="3.40.50.1360">
    <property type="match status" value="1"/>
</dbReference>
<proteinExistence type="predicted"/>
<dbReference type="InterPro" id="IPR037171">
    <property type="entry name" value="NagB/RpiA_transferase-like"/>
</dbReference>
<keyword evidence="6" id="KW-1185">Reference proteome</keyword>
<dbReference type="Pfam" id="PF00455">
    <property type="entry name" value="DeoRC"/>
    <property type="match status" value="1"/>
</dbReference>
<gene>
    <name evidence="5" type="ORF">DPQ25_05115</name>
</gene>
<dbReference type="InterPro" id="IPR001034">
    <property type="entry name" value="DeoR_HTH"/>
</dbReference>
<feature type="domain" description="HTH deoR-type" evidence="4">
    <location>
        <begin position="3"/>
        <end position="58"/>
    </location>
</feature>
<dbReference type="RefSeq" id="WP_112332113.1">
    <property type="nucleotide sequence ID" value="NZ_JADPHD010000008.1"/>
</dbReference>
<accession>A0A328UJH8</accession>
<dbReference type="PROSITE" id="PS00894">
    <property type="entry name" value="HTH_DEOR_1"/>
    <property type="match status" value="1"/>
</dbReference>
<dbReference type="Gene3D" id="1.10.10.10">
    <property type="entry name" value="Winged helix-like DNA-binding domain superfamily/Winged helix DNA-binding domain"/>
    <property type="match status" value="1"/>
</dbReference>
<comment type="caution">
    <text evidence="5">The sequence shown here is derived from an EMBL/GenBank/DDBJ whole genome shotgun (WGS) entry which is preliminary data.</text>
</comment>
<dbReference type="PRINTS" id="PR00037">
    <property type="entry name" value="HTHLACR"/>
</dbReference>